<evidence type="ECO:0000256" key="5">
    <source>
        <dbReference type="ARBA" id="ARBA00023136"/>
    </source>
</evidence>
<accession>A0A517YRY2</accession>
<evidence type="ECO:0000256" key="1">
    <source>
        <dbReference type="ARBA" id="ARBA00004418"/>
    </source>
</evidence>
<dbReference type="RefSeq" id="WP_145075371.1">
    <property type="nucleotide sequence ID" value="NZ_CP036425.1"/>
</dbReference>
<keyword evidence="9" id="KW-1185">Reference proteome</keyword>
<evidence type="ECO:0000313" key="8">
    <source>
        <dbReference type="EMBL" id="QDU32979.1"/>
    </source>
</evidence>
<dbReference type="InterPro" id="IPR006059">
    <property type="entry name" value="SBP"/>
</dbReference>
<reference evidence="8 9" key="1">
    <citation type="submission" date="2019-02" db="EMBL/GenBank/DDBJ databases">
        <title>Deep-cultivation of Planctomycetes and their phenomic and genomic characterization uncovers novel biology.</title>
        <authorList>
            <person name="Wiegand S."/>
            <person name="Jogler M."/>
            <person name="Boedeker C."/>
            <person name="Pinto D."/>
            <person name="Vollmers J."/>
            <person name="Rivas-Marin E."/>
            <person name="Kohn T."/>
            <person name="Peeters S.H."/>
            <person name="Heuer A."/>
            <person name="Rast P."/>
            <person name="Oberbeckmann S."/>
            <person name="Bunk B."/>
            <person name="Jeske O."/>
            <person name="Meyerdierks A."/>
            <person name="Storesund J.E."/>
            <person name="Kallscheuer N."/>
            <person name="Luecker S."/>
            <person name="Lage O.M."/>
            <person name="Pohl T."/>
            <person name="Merkel B.J."/>
            <person name="Hornburger P."/>
            <person name="Mueller R.-W."/>
            <person name="Bruemmer F."/>
            <person name="Labrenz M."/>
            <person name="Spormann A.M."/>
            <person name="Op den Camp H."/>
            <person name="Overmann J."/>
            <person name="Amann R."/>
            <person name="Jetten M.S.M."/>
            <person name="Mascher T."/>
            <person name="Medema M.H."/>
            <person name="Devos D.P."/>
            <person name="Kaster A.-K."/>
            <person name="Ovreas L."/>
            <person name="Rohde M."/>
            <person name="Galperin M.Y."/>
            <person name="Jogler C."/>
        </authorList>
    </citation>
    <scope>NUCLEOTIDE SEQUENCE [LARGE SCALE GENOMIC DNA]</scope>
    <source>
        <strain evidence="8 9">KS4</strain>
    </source>
</reference>
<organism evidence="8 9">
    <name type="scientific">Poriferisphaera corsica</name>
    <dbReference type="NCBI Taxonomy" id="2528020"/>
    <lineage>
        <taxon>Bacteria</taxon>
        <taxon>Pseudomonadati</taxon>
        <taxon>Planctomycetota</taxon>
        <taxon>Phycisphaerae</taxon>
        <taxon>Phycisphaerales</taxon>
        <taxon>Phycisphaeraceae</taxon>
        <taxon>Poriferisphaera</taxon>
    </lineage>
</organism>
<comment type="similarity">
    <text evidence="2">Belongs to the bacterial solute-binding protein 1 family.</text>
</comment>
<dbReference type="PANTHER" id="PTHR43649">
    <property type="entry name" value="ARABINOSE-BINDING PROTEIN-RELATED"/>
    <property type="match status" value="1"/>
</dbReference>
<sequence>MKYIFLIVAVLLSLFSFATYMRFPDAKSEVPVLFWVTDPNPARTLQVETFKKWLIKHGHVTADGKPAVDLRIDAANGRMAKKIIQTVSGVGGDVMDLFNGRYVRYMDDIGVLEELTDSAKEMGFDLSKTYKALETELVVNGRQMAFPCNVVCSLLLVNKDVFEKYGQPLPPEKWTIDEFERLGKAYVKAANEPGKQQTNFYAIGVDYTLMHRSMGLSIFNETLTASTLDDERYVKTLDRISKWIHEDHIIPTEAEIRSFNVGSGYGGLTAQLFYRGNFAMIYTGRYMLIQLRRFEEPMKLGAVSVPFDHYPNARISTRTSAMYKGGNHKEAAKLFYQYLASEDYNMLIVNDADALPPNPEYAKGEAFLRPEKFPNEWGIHEKFVNQAKTIAIGGVYSPFVADAEVFRSTQYYYDRVVNKISSPEEAASATKLAIDKKIALTLREKPALQEMYDKLTEDQKVIDQCKTEGKKIPLRLVRNPFLKRYYKDMSMGE</sequence>
<name>A0A517YRY2_9BACT</name>
<evidence type="ECO:0000256" key="4">
    <source>
        <dbReference type="ARBA" id="ARBA00022729"/>
    </source>
</evidence>
<dbReference type="OrthoDB" id="383937at2"/>
<comment type="subcellular location">
    <subcellularLocation>
        <location evidence="1">Periplasm</location>
    </subcellularLocation>
</comment>
<evidence type="ECO:0000256" key="3">
    <source>
        <dbReference type="ARBA" id="ARBA00022475"/>
    </source>
</evidence>
<dbReference type="Proteomes" id="UP000317369">
    <property type="component" value="Chromosome"/>
</dbReference>
<dbReference type="AlphaFoldDB" id="A0A517YRY2"/>
<evidence type="ECO:0000256" key="6">
    <source>
        <dbReference type="ARBA" id="ARBA00023139"/>
    </source>
</evidence>
<dbReference type="EMBL" id="CP036425">
    <property type="protein sequence ID" value="QDU32979.1"/>
    <property type="molecule type" value="Genomic_DNA"/>
</dbReference>
<evidence type="ECO:0000256" key="2">
    <source>
        <dbReference type="ARBA" id="ARBA00008520"/>
    </source>
</evidence>
<keyword evidence="6" id="KW-0564">Palmitate</keyword>
<keyword evidence="4" id="KW-0732">Signal</keyword>
<keyword evidence="3" id="KW-1003">Cell membrane</keyword>
<keyword evidence="5" id="KW-0472">Membrane</keyword>
<dbReference type="GO" id="GO:0042597">
    <property type="term" value="C:periplasmic space"/>
    <property type="evidence" value="ECO:0007669"/>
    <property type="project" value="UniProtKB-SubCell"/>
</dbReference>
<keyword evidence="7" id="KW-0449">Lipoprotein</keyword>
<evidence type="ECO:0000313" key="9">
    <source>
        <dbReference type="Proteomes" id="UP000317369"/>
    </source>
</evidence>
<dbReference type="KEGG" id="pcor:KS4_10180"/>
<gene>
    <name evidence="8" type="ORF">KS4_10180</name>
</gene>
<proteinExistence type="inferred from homology"/>
<protein>
    <submittedName>
        <fullName evidence="8">Bacterial extracellular solute-binding protein</fullName>
    </submittedName>
</protein>
<dbReference type="InterPro" id="IPR050490">
    <property type="entry name" value="Bact_solute-bd_prot1"/>
</dbReference>
<dbReference type="Pfam" id="PF01547">
    <property type="entry name" value="SBP_bac_1"/>
    <property type="match status" value="1"/>
</dbReference>
<dbReference type="PANTHER" id="PTHR43649:SF33">
    <property type="entry name" value="POLYGALACTURONAN_RHAMNOGALACTURONAN-BINDING PROTEIN YTCQ"/>
    <property type="match status" value="1"/>
</dbReference>
<dbReference type="Gene3D" id="3.40.190.10">
    <property type="entry name" value="Periplasmic binding protein-like II"/>
    <property type="match status" value="1"/>
</dbReference>
<evidence type="ECO:0000256" key="7">
    <source>
        <dbReference type="ARBA" id="ARBA00023288"/>
    </source>
</evidence>
<dbReference type="SUPFAM" id="SSF53850">
    <property type="entry name" value="Periplasmic binding protein-like II"/>
    <property type="match status" value="1"/>
</dbReference>